<dbReference type="InterPro" id="IPR051786">
    <property type="entry name" value="ASN_synthetase/amidase"/>
</dbReference>
<proteinExistence type="predicted"/>
<feature type="domain" description="Asparagine synthetase" evidence="5">
    <location>
        <begin position="240"/>
        <end position="367"/>
    </location>
</feature>
<dbReference type="PANTHER" id="PTHR43284">
    <property type="entry name" value="ASPARAGINE SYNTHETASE (GLUTAMINE-HYDROLYZING)"/>
    <property type="match status" value="1"/>
</dbReference>
<dbReference type="Gene3D" id="3.40.50.620">
    <property type="entry name" value="HUPs"/>
    <property type="match status" value="2"/>
</dbReference>
<dbReference type="EC" id="6.3.5.4" evidence="2"/>
<comment type="pathway">
    <text evidence="1">Amino-acid biosynthesis; L-asparagine biosynthesis; L-asparagine from L-aspartate (L-Gln route): step 1/1.</text>
</comment>
<accession>A0A2W5QGE1</accession>
<dbReference type="InterPro" id="IPR001962">
    <property type="entry name" value="Asn_synthase"/>
</dbReference>
<comment type="catalytic activity">
    <reaction evidence="3">
        <text>L-aspartate + L-glutamine + ATP + H2O = L-asparagine + L-glutamate + AMP + diphosphate + H(+)</text>
        <dbReference type="Rhea" id="RHEA:12228"/>
        <dbReference type="ChEBI" id="CHEBI:15377"/>
        <dbReference type="ChEBI" id="CHEBI:15378"/>
        <dbReference type="ChEBI" id="CHEBI:29985"/>
        <dbReference type="ChEBI" id="CHEBI:29991"/>
        <dbReference type="ChEBI" id="CHEBI:30616"/>
        <dbReference type="ChEBI" id="CHEBI:33019"/>
        <dbReference type="ChEBI" id="CHEBI:58048"/>
        <dbReference type="ChEBI" id="CHEBI:58359"/>
        <dbReference type="ChEBI" id="CHEBI:456215"/>
        <dbReference type="EC" id="6.3.5.4"/>
    </reaction>
</comment>
<dbReference type="Pfam" id="PF00733">
    <property type="entry name" value="Asn_synthase"/>
    <property type="match status" value="2"/>
</dbReference>
<dbReference type="AlphaFoldDB" id="A0A2W5QGE1"/>
<evidence type="ECO:0000313" key="6">
    <source>
        <dbReference type="EMBL" id="PZQ50530.1"/>
    </source>
</evidence>
<evidence type="ECO:0000259" key="5">
    <source>
        <dbReference type="Pfam" id="PF00733"/>
    </source>
</evidence>
<dbReference type="InterPro" id="IPR029055">
    <property type="entry name" value="Ntn_hydrolases_N"/>
</dbReference>
<evidence type="ECO:0000313" key="7">
    <source>
        <dbReference type="Proteomes" id="UP000249082"/>
    </source>
</evidence>
<dbReference type="EMBL" id="QFPX01000038">
    <property type="protein sequence ID" value="PZQ50530.1"/>
    <property type="molecule type" value="Genomic_DNA"/>
</dbReference>
<dbReference type="GO" id="GO:0004066">
    <property type="term" value="F:asparagine synthase (glutamine-hydrolyzing) activity"/>
    <property type="evidence" value="ECO:0007669"/>
    <property type="project" value="UniProtKB-EC"/>
</dbReference>
<comment type="caution">
    <text evidence="6">The sequence shown here is derived from an EMBL/GenBank/DDBJ whole genome shotgun (WGS) entry which is preliminary data.</text>
</comment>
<dbReference type="PANTHER" id="PTHR43284:SF1">
    <property type="entry name" value="ASPARAGINE SYNTHETASE"/>
    <property type="match status" value="1"/>
</dbReference>
<gene>
    <name evidence="6" type="ORF">DI555_22875</name>
</gene>
<evidence type="ECO:0000256" key="2">
    <source>
        <dbReference type="ARBA" id="ARBA00012737"/>
    </source>
</evidence>
<protein>
    <recommendedName>
        <fullName evidence="2">asparagine synthase (glutamine-hydrolyzing)</fullName>
        <ecNumber evidence="2">6.3.5.4</ecNumber>
    </recommendedName>
</protein>
<dbReference type="GO" id="GO:0006529">
    <property type="term" value="P:asparagine biosynthetic process"/>
    <property type="evidence" value="ECO:0007669"/>
    <property type="project" value="InterPro"/>
</dbReference>
<feature type="region of interest" description="Disordered" evidence="4">
    <location>
        <begin position="419"/>
        <end position="440"/>
    </location>
</feature>
<organism evidence="6 7">
    <name type="scientific">Novosphingobium pentaromativorans</name>
    <dbReference type="NCBI Taxonomy" id="205844"/>
    <lineage>
        <taxon>Bacteria</taxon>
        <taxon>Pseudomonadati</taxon>
        <taxon>Pseudomonadota</taxon>
        <taxon>Alphaproteobacteria</taxon>
        <taxon>Sphingomonadales</taxon>
        <taxon>Sphingomonadaceae</taxon>
        <taxon>Novosphingobium</taxon>
    </lineage>
</organism>
<evidence type="ECO:0000256" key="1">
    <source>
        <dbReference type="ARBA" id="ARBA00005187"/>
    </source>
</evidence>
<sequence>MRRVSPHLEARNNPTGSRFVGLLRTSQGAHPMLWEELTARVGNSDAWGVALDTGYVTLAARREVSLPLGSHGLVIGEVFRKHDGSRVTRFSSEEADNIAAGDFRALIDQFWGPYVAIVQDADTHEIRVLRAPLGELPCLVVPVGEAFAIASDVEMLSAFGLYDPLVDWSELARELARKDRVSTTTCLWSVRELRGGTMEVFGPRGRRAATVWSPSQAFAAPRIADAEEAIAQVSGTTRMCVASRAERIQRGVLMLSGGVDSSILAAGLVGAGVEVEALTLVTRDPLGDERDYARAVCDHLGIVLHERQREVEKIDISLSSAAGLPRPSGRIMWQESLRHSHDLARDTDAGAIFNGGGGDQVFCSLHSSNPVADALRAFGLGKTAWRMAGILSEITQVPVATIMADGVRRAWLGKHSTGRASDRSMLFGSRGDDGDDDLRPRPGKFLPGQEAHARMIGAGQSYVETLDPRSPSPIVAPLLSQPLVETCLRIPSWLWFGEGLNRYVARQAFASELPEHVIFRHSKGTPDSFTAEIFETWRPQIRELLADGELARQGVIDRAAVLEVLDDPRPPRDSRFRRVLQFAEAEAWAAGWA</sequence>
<evidence type="ECO:0000256" key="3">
    <source>
        <dbReference type="ARBA" id="ARBA00048741"/>
    </source>
</evidence>
<reference evidence="6 7" key="1">
    <citation type="submission" date="2017-08" db="EMBL/GenBank/DDBJ databases">
        <title>Infants hospitalized years apart are colonized by the same room-sourced microbial strains.</title>
        <authorList>
            <person name="Brooks B."/>
            <person name="Olm M.R."/>
            <person name="Firek B.A."/>
            <person name="Baker R."/>
            <person name="Thomas B.C."/>
            <person name="Morowitz M.J."/>
            <person name="Banfield J.F."/>
        </authorList>
    </citation>
    <scope>NUCLEOTIDE SEQUENCE [LARGE SCALE GENOMIC DNA]</scope>
    <source>
        <strain evidence="6">S2_005_002_R2_33</strain>
    </source>
</reference>
<dbReference type="SUPFAM" id="SSF52402">
    <property type="entry name" value="Adenine nucleotide alpha hydrolases-like"/>
    <property type="match status" value="1"/>
</dbReference>
<feature type="domain" description="Asparagine synthetase" evidence="5">
    <location>
        <begin position="476"/>
        <end position="589"/>
    </location>
</feature>
<name>A0A2W5QGE1_9SPHN</name>
<dbReference type="SUPFAM" id="SSF56235">
    <property type="entry name" value="N-terminal nucleophile aminohydrolases (Ntn hydrolases)"/>
    <property type="match status" value="1"/>
</dbReference>
<dbReference type="InterPro" id="IPR014729">
    <property type="entry name" value="Rossmann-like_a/b/a_fold"/>
</dbReference>
<evidence type="ECO:0000256" key="4">
    <source>
        <dbReference type="SAM" id="MobiDB-lite"/>
    </source>
</evidence>
<dbReference type="Proteomes" id="UP000249082">
    <property type="component" value="Unassembled WGS sequence"/>
</dbReference>